<feature type="region of interest" description="Disordered" evidence="11">
    <location>
        <begin position="38"/>
        <end position="59"/>
    </location>
</feature>
<protein>
    <recommendedName>
        <fullName evidence="15">Proton pump-interactor 1</fullName>
    </recommendedName>
</protein>
<feature type="compositionally biased region" description="Basic and acidic residues" evidence="11">
    <location>
        <begin position="49"/>
        <end position="58"/>
    </location>
</feature>
<feature type="coiled-coil region" evidence="10">
    <location>
        <begin position="315"/>
        <end position="363"/>
    </location>
</feature>
<dbReference type="InterPro" id="IPR055282">
    <property type="entry name" value="PPI1-4"/>
</dbReference>
<reference evidence="13" key="1">
    <citation type="journal article" date="2020" name="bioRxiv">
        <title>Hybrid origin of Populus tomentosa Carr. identified through genome sequencing and phylogenomic analysis.</title>
        <authorList>
            <person name="An X."/>
            <person name="Gao K."/>
            <person name="Chen Z."/>
            <person name="Li J."/>
            <person name="Yang X."/>
            <person name="Yang X."/>
            <person name="Zhou J."/>
            <person name="Guo T."/>
            <person name="Zhao T."/>
            <person name="Huang S."/>
            <person name="Miao D."/>
            <person name="Khan W.U."/>
            <person name="Rao P."/>
            <person name="Ye M."/>
            <person name="Lei B."/>
            <person name="Liao W."/>
            <person name="Wang J."/>
            <person name="Ji L."/>
            <person name="Li Y."/>
            <person name="Guo B."/>
            <person name="Mustafa N.S."/>
            <person name="Li S."/>
            <person name="Yun Q."/>
            <person name="Keller S.R."/>
            <person name="Mao J."/>
            <person name="Zhang R."/>
            <person name="Strauss S.H."/>
        </authorList>
    </citation>
    <scope>NUCLEOTIDE SEQUENCE</scope>
    <source>
        <strain evidence="13">GM15</strain>
        <tissue evidence="13">Leaf</tissue>
    </source>
</reference>
<evidence type="ECO:0000313" key="14">
    <source>
        <dbReference type="Proteomes" id="UP000886885"/>
    </source>
</evidence>
<organism evidence="13 14">
    <name type="scientific">Populus tomentosa</name>
    <name type="common">Chinese white poplar</name>
    <dbReference type="NCBI Taxonomy" id="118781"/>
    <lineage>
        <taxon>Eukaryota</taxon>
        <taxon>Viridiplantae</taxon>
        <taxon>Streptophyta</taxon>
        <taxon>Embryophyta</taxon>
        <taxon>Tracheophyta</taxon>
        <taxon>Spermatophyta</taxon>
        <taxon>Magnoliopsida</taxon>
        <taxon>eudicotyledons</taxon>
        <taxon>Gunneridae</taxon>
        <taxon>Pentapetalae</taxon>
        <taxon>rosids</taxon>
        <taxon>fabids</taxon>
        <taxon>Malpighiales</taxon>
        <taxon>Salicaceae</taxon>
        <taxon>Saliceae</taxon>
        <taxon>Populus</taxon>
    </lineage>
</organism>
<feature type="region of interest" description="Disordered" evidence="11">
    <location>
        <begin position="623"/>
        <end position="666"/>
    </location>
</feature>
<keyword evidence="6 12" id="KW-1133">Transmembrane helix</keyword>
<evidence type="ECO:0000256" key="3">
    <source>
        <dbReference type="ARBA" id="ARBA00022475"/>
    </source>
</evidence>
<sequence>MGVEVVAPEKVQAPVDGVSEVDKSVLYQKENGKLDKVSGLTEPIQFGSHGEEPVKAEGNDVTDANLPKDAVDEWPAPKQVHSFYFVTYRLYDDPKIKAKIDQADKEIQKRNQSRFQITEELKDRRDLNTTDRSDECFSFKPFDMDVPGFLSVQSIKRQVPDKCALQILEFCIDSKRAELINQVRALKNEGRQYKSIFDEKKKEMEPLQQALGKLRNTNNAGRVGICSSEEELNDLIYSLQYRMQHESIPLTEEKQILREIKQLEGTREKVIANAAMRTKIQDSLGQKEAIQDQVKLMGVDLDGVRKERQALWEKLDGLEAKVQALDAEIKTLQEELEAVIQKREKTYETLQELRKQRDEANASTSLWDVKVLYLDPNLVTSSLMMLLKCWGMLISGSVTIYYFFELVLPVICCLRRQNTDQAYFHMLACTLVPIFIENVENANFYQSRMLLTKAKELAAKKDVKALEELALDEVEKFMSLWCHNKSFRDDYEKRILPSLDRRQLSRDGRIRNPDEKPLVILEAPKPSEPEPVVKAIPKRAKEDPKPIPPKDTLPTQKVQKEITKTELKPPSEHSDMVDKEISGLENPSKNPSPAEKEVDEAKLKEIKREEEIAKAKQAMERKKKLAEKAAAKAAARAQKDAEKKLKEREKKLKKKAAASAPTTEPEQCAEAVAEAAEPEMVEVNDEVPVSFKEKVRKEKTVRSRNRPRGPDSLPKVITRRKKSTNFWMWAAPAAAFVVLLFLALGYYYLL</sequence>
<evidence type="ECO:0000256" key="9">
    <source>
        <dbReference type="ARBA" id="ARBA00038080"/>
    </source>
</evidence>
<keyword evidence="4 12" id="KW-0812">Transmembrane</keyword>
<dbReference type="PANTHER" id="PTHR32219:SF2">
    <property type="entry name" value="PROTON PUMP-INTERACTOR 1"/>
    <property type="match status" value="1"/>
</dbReference>
<feature type="transmembrane region" description="Helical" evidence="12">
    <location>
        <begin position="390"/>
        <end position="414"/>
    </location>
</feature>
<dbReference type="OrthoDB" id="2195113at2759"/>
<comment type="similarity">
    <text evidence="9">Belongs to the plant Proton pump-interactor protein family.</text>
</comment>
<dbReference type="GO" id="GO:0005789">
    <property type="term" value="C:endoplasmic reticulum membrane"/>
    <property type="evidence" value="ECO:0007669"/>
    <property type="project" value="UniProtKB-SubCell"/>
</dbReference>
<feature type="region of interest" description="Disordered" evidence="11">
    <location>
        <begin position="506"/>
        <end position="601"/>
    </location>
</feature>
<evidence type="ECO:0000256" key="6">
    <source>
        <dbReference type="ARBA" id="ARBA00022989"/>
    </source>
</evidence>
<evidence type="ECO:0008006" key="15">
    <source>
        <dbReference type="Google" id="ProtNLM"/>
    </source>
</evidence>
<comment type="caution">
    <text evidence="13">The sequence shown here is derived from an EMBL/GenBank/DDBJ whole genome shotgun (WGS) entry which is preliminary data.</text>
</comment>
<evidence type="ECO:0000256" key="2">
    <source>
        <dbReference type="ARBA" id="ARBA00004389"/>
    </source>
</evidence>
<feature type="region of interest" description="Disordered" evidence="11">
    <location>
        <begin position="694"/>
        <end position="715"/>
    </location>
</feature>
<accession>A0A8X8CI15</accession>
<evidence type="ECO:0000256" key="4">
    <source>
        <dbReference type="ARBA" id="ARBA00022692"/>
    </source>
</evidence>
<dbReference type="AlphaFoldDB" id="A0A8X8CI15"/>
<dbReference type="EMBL" id="JAAWWB010000022">
    <property type="protein sequence ID" value="KAG6755284.1"/>
    <property type="molecule type" value="Genomic_DNA"/>
</dbReference>
<evidence type="ECO:0000256" key="10">
    <source>
        <dbReference type="SAM" id="Coils"/>
    </source>
</evidence>
<gene>
    <name evidence="13" type="ORF">POTOM_041103</name>
</gene>
<evidence type="ECO:0000313" key="13">
    <source>
        <dbReference type="EMBL" id="KAG6755284.1"/>
    </source>
</evidence>
<evidence type="ECO:0000256" key="1">
    <source>
        <dbReference type="ARBA" id="ARBA00004162"/>
    </source>
</evidence>
<comment type="subcellular location">
    <subcellularLocation>
        <location evidence="1">Cell membrane</location>
        <topology evidence="1">Single-pass membrane protein</topology>
    </subcellularLocation>
    <subcellularLocation>
        <location evidence="2">Endoplasmic reticulum membrane</location>
        <topology evidence="2">Single-pass membrane protein</topology>
    </subcellularLocation>
</comment>
<keyword evidence="14" id="KW-1185">Reference proteome</keyword>
<evidence type="ECO:0000256" key="7">
    <source>
        <dbReference type="ARBA" id="ARBA00023054"/>
    </source>
</evidence>
<proteinExistence type="inferred from homology"/>
<feature type="compositionally biased region" description="Basic and acidic residues" evidence="11">
    <location>
        <begin position="506"/>
        <end position="517"/>
    </location>
</feature>
<evidence type="ECO:0000256" key="12">
    <source>
        <dbReference type="SAM" id="Phobius"/>
    </source>
</evidence>
<evidence type="ECO:0000256" key="11">
    <source>
        <dbReference type="SAM" id="MobiDB-lite"/>
    </source>
</evidence>
<feature type="compositionally biased region" description="Low complexity" evidence="11">
    <location>
        <begin position="657"/>
        <end position="666"/>
    </location>
</feature>
<keyword evidence="5" id="KW-0256">Endoplasmic reticulum</keyword>
<feature type="compositionally biased region" description="Basic and acidic residues" evidence="11">
    <location>
        <begin position="558"/>
        <end position="582"/>
    </location>
</feature>
<dbReference type="Proteomes" id="UP000886885">
    <property type="component" value="Chromosome 11D"/>
</dbReference>
<evidence type="ECO:0000256" key="8">
    <source>
        <dbReference type="ARBA" id="ARBA00023136"/>
    </source>
</evidence>
<evidence type="ECO:0000256" key="5">
    <source>
        <dbReference type="ARBA" id="ARBA00022824"/>
    </source>
</evidence>
<feature type="transmembrane region" description="Helical" evidence="12">
    <location>
        <begin position="726"/>
        <end position="749"/>
    </location>
</feature>
<dbReference type="GO" id="GO:0005886">
    <property type="term" value="C:plasma membrane"/>
    <property type="evidence" value="ECO:0007669"/>
    <property type="project" value="UniProtKB-SubCell"/>
</dbReference>
<dbReference type="PANTHER" id="PTHR32219">
    <property type="entry name" value="RNA-BINDING PROTEIN YLMH-RELATED"/>
    <property type="match status" value="1"/>
</dbReference>
<keyword evidence="8 12" id="KW-0472">Membrane</keyword>
<keyword evidence="7 10" id="KW-0175">Coiled coil</keyword>
<keyword evidence="3" id="KW-1003">Cell membrane</keyword>
<feature type="compositionally biased region" description="Basic and acidic residues" evidence="11">
    <location>
        <begin position="637"/>
        <end position="650"/>
    </location>
</feature>
<name>A0A8X8CI15_POPTO</name>